<evidence type="ECO:0000313" key="1">
    <source>
        <dbReference type="EMBL" id="KAK2558362.1"/>
    </source>
</evidence>
<reference evidence="1" key="2">
    <citation type="journal article" date="2023" name="Science">
        <title>Genomic signatures of disease resistance in endangered staghorn corals.</title>
        <authorList>
            <person name="Vollmer S.V."/>
            <person name="Selwyn J.D."/>
            <person name="Despard B.A."/>
            <person name="Roesel C.L."/>
        </authorList>
    </citation>
    <scope>NUCLEOTIDE SEQUENCE</scope>
    <source>
        <strain evidence="1">K2</strain>
    </source>
</reference>
<keyword evidence="2" id="KW-1185">Reference proteome</keyword>
<gene>
    <name evidence="1" type="ORF">P5673_019508</name>
</gene>
<accession>A0AAD9V254</accession>
<sequence length="259" mass="29774">MAVPYPPYAAAHFVDDTGWESLFGRKCVPIPKYFDPNLVFFGAGDAPLQLCQRLMDAVVNSPNFMTVRPSISLLSMIPEIMEELPGALKDLQLVAFGKKYNWKLDELEGVFYVTNYDSMRLDGIKKQNDIAVEEFLEFKNIPRSKLYGVIFQHKEPLWLSPLRSAEIFNFKKRLADVLHVKTDNIFWIQNQQHISNLLSAAMSRIYRWREDKESEENKKIVHGKIALSNEEMQKELLEPTTMLYGELAEKDGIVLAEGV</sequence>
<dbReference type="EMBL" id="JARQWQ010000045">
    <property type="protein sequence ID" value="KAK2558362.1"/>
    <property type="molecule type" value="Genomic_DNA"/>
</dbReference>
<evidence type="ECO:0000313" key="2">
    <source>
        <dbReference type="Proteomes" id="UP001249851"/>
    </source>
</evidence>
<comment type="caution">
    <text evidence="1">The sequence shown here is derived from an EMBL/GenBank/DDBJ whole genome shotgun (WGS) entry which is preliminary data.</text>
</comment>
<dbReference type="AlphaFoldDB" id="A0AAD9V254"/>
<reference evidence="1" key="1">
    <citation type="journal article" date="2023" name="G3 (Bethesda)">
        <title>Whole genome assembly and annotation of the endangered Caribbean coral Acropora cervicornis.</title>
        <authorList>
            <person name="Selwyn J.D."/>
            <person name="Vollmer S.V."/>
        </authorList>
    </citation>
    <scope>NUCLEOTIDE SEQUENCE</scope>
    <source>
        <strain evidence="1">K2</strain>
    </source>
</reference>
<proteinExistence type="predicted"/>
<dbReference type="Proteomes" id="UP001249851">
    <property type="component" value="Unassembled WGS sequence"/>
</dbReference>
<organism evidence="1 2">
    <name type="scientific">Acropora cervicornis</name>
    <name type="common">Staghorn coral</name>
    <dbReference type="NCBI Taxonomy" id="6130"/>
    <lineage>
        <taxon>Eukaryota</taxon>
        <taxon>Metazoa</taxon>
        <taxon>Cnidaria</taxon>
        <taxon>Anthozoa</taxon>
        <taxon>Hexacorallia</taxon>
        <taxon>Scleractinia</taxon>
        <taxon>Astrocoeniina</taxon>
        <taxon>Acroporidae</taxon>
        <taxon>Acropora</taxon>
    </lineage>
</organism>
<name>A0AAD9V254_ACRCE</name>
<protein>
    <submittedName>
        <fullName evidence="1">Uncharacterized protein</fullName>
    </submittedName>
</protein>